<proteinExistence type="predicted"/>
<name>A0A679JG47_VARPD</name>
<evidence type="ECO:0000256" key="1">
    <source>
        <dbReference type="ARBA" id="ARBA00023015"/>
    </source>
</evidence>
<dbReference type="InterPro" id="IPR009057">
    <property type="entry name" value="Homeodomain-like_sf"/>
</dbReference>
<gene>
    <name evidence="5" type="primary">virF</name>
    <name evidence="5" type="ORF">VVAX_05699</name>
</gene>
<dbReference type="Gene3D" id="1.10.10.60">
    <property type="entry name" value="Homeodomain-like"/>
    <property type="match status" value="2"/>
</dbReference>
<dbReference type="PROSITE" id="PS01124">
    <property type="entry name" value="HTH_ARAC_FAMILY_2"/>
    <property type="match status" value="1"/>
</dbReference>
<feature type="domain" description="HTH araC/xylS-type" evidence="4">
    <location>
        <begin position="221"/>
        <end position="319"/>
    </location>
</feature>
<dbReference type="PANTHER" id="PTHR47893">
    <property type="entry name" value="REGULATORY PROTEIN PCHR"/>
    <property type="match status" value="1"/>
</dbReference>
<dbReference type="PRINTS" id="PR00032">
    <property type="entry name" value="HTHARAC"/>
</dbReference>
<dbReference type="RefSeq" id="WP_339093385.1">
    <property type="nucleotide sequence ID" value="NZ_LR743508.1"/>
</dbReference>
<keyword evidence="3" id="KW-0804">Transcription</keyword>
<dbReference type="Pfam" id="PF12833">
    <property type="entry name" value="HTH_18"/>
    <property type="match status" value="1"/>
</dbReference>
<dbReference type="GO" id="GO:0003700">
    <property type="term" value="F:DNA-binding transcription factor activity"/>
    <property type="evidence" value="ECO:0007669"/>
    <property type="project" value="InterPro"/>
</dbReference>
<dbReference type="InterPro" id="IPR018060">
    <property type="entry name" value="HTH_AraC"/>
</dbReference>
<dbReference type="InterPro" id="IPR018062">
    <property type="entry name" value="HTH_AraC-typ_CS"/>
</dbReference>
<dbReference type="InterPro" id="IPR020449">
    <property type="entry name" value="Tscrpt_reg_AraC-type_HTH"/>
</dbReference>
<keyword evidence="1" id="KW-0805">Transcription regulation</keyword>
<evidence type="ECO:0000313" key="5">
    <source>
        <dbReference type="EMBL" id="CAA2109428.1"/>
    </source>
</evidence>
<keyword evidence="2" id="KW-0238">DNA-binding</keyword>
<sequence length="324" mass="35980">MDMPFSLPSAYALESARSWGRTQGLTLTPIGRARGRREFLCFRPGFYVALGHVDHAEPSREVYRSGDFIKLHFRLEGESFVGQPGAPAAQTVSAMSVSTLLQPPGLAKEEFFASEVRERSVTLCCSRSFLTQELGLSGEALSGPFGTFVRGEPQRFEFMRFPLDAVQHGISLALLGDSQGDAFRGLYAESKAFELLHTFLTRRFDDAATDSTGGRARERLATVRRYIDANLHEPLEMRQLARRFGFSESHLARRFREAFGLPLFEYVGQARLARARTLVESGRLSISQIAAEAGYGHAANFSTAFKRQFGMTPQGARKAARQAH</sequence>
<dbReference type="GO" id="GO:0043565">
    <property type="term" value="F:sequence-specific DNA binding"/>
    <property type="evidence" value="ECO:0007669"/>
    <property type="project" value="InterPro"/>
</dbReference>
<organism evidence="5">
    <name type="scientific">Variovorax paradoxus</name>
    <dbReference type="NCBI Taxonomy" id="34073"/>
    <lineage>
        <taxon>Bacteria</taxon>
        <taxon>Pseudomonadati</taxon>
        <taxon>Pseudomonadota</taxon>
        <taxon>Betaproteobacteria</taxon>
        <taxon>Burkholderiales</taxon>
        <taxon>Comamonadaceae</taxon>
        <taxon>Variovorax</taxon>
    </lineage>
</organism>
<evidence type="ECO:0000259" key="4">
    <source>
        <dbReference type="PROSITE" id="PS01124"/>
    </source>
</evidence>
<dbReference type="EMBL" id="LR743508">
    <property type="protein sequence ID" value="CAA2109428.1"/>
    <property type="molecule type" value="Genomic_DNA"/>
</dbReference>
<accession>A0A679JG47</accession>
<dbReference type="PROSITE" id="PS00041">
    <property type="entry name" value="HTH_ARAC_FAMILY_1"/>
    <property type="match status" value="1"/>
</dbReference>
<reference evidence="5" key="1">
    <citation type="submission" date="2019-12" db="EMBL/GenBank/DDBJ databases">
        <authorList>
            <person name="Cremers G."/>
        </authorList>
    </citation>
    <scope>NUCLEOTIDE SEQUENCE</scope>
    <source>
        <strain evidence="5">Vvax</strain>
    </source>
</reference>
<protein>
    <submittedName>
        <fullName evidence="5">Virulence regulon transcriptional activator VirF</fullName>
    </submittedName>
</protein>
<dbReference type="PANTHER" id="PTHR47893:SF1">
    <property type="entry name" value="REGULATORY PROTEIN PCHR"/>
    <property type="match status" value="1"/>
</dbReference>
<evidence type="ECO:0000256" key="3">
    <source>
        <dbReference type="ARBA" id="ARBA00023163"/>
    </source>
</evidence>
<dbReference type="AlphaFoldDB" id="A0A679JG47"/>
<dbReference type="SMART" id="SM00342">
    <property type="entry name" value="HTH_ARAC"/>
    <property type="match status" value="1"/>
</dbReference>
<dbReference type="InterPro" id="IPR053142">
    <property type="entry name" value="PchR_regulatory_protein"/>
</dbReference>
<evidence type="ECO:0000256" key="2">
    <source>
        <dbReference type="ARBA" id="ARBA00023125"/>
    </source>
</evidence>
<dbReference type="SUPFAM" id="SSF46689">
    <property type="entry name" value="Homeodomain-like"/>
    <property type="match status" value="2"/>
</dbReference>